<dbReference type="InterPro" id="IPR018713">
    <property type="entry name" value="MPAB/Lcp_cat_dom"/>
</dbReference>
<evidence type="ECO:0000256" key="1">
    <source>
        <dbReference type="SAM" id="MobiDB-lite"/>
    </source>
</evidence>
<reference evidence="3" key="2">
    <citation type="submission" date="2020-09" db="EMBL/GenBank/DDBJ databases">
        <authorList>
            <person name="Sun Q."/>
            <person name="Zhou Y."/>
        </authorList>
    </citation>
    <scope>NUCLEOTIDE SEQUENCE</scope>
    <source>
        <strain evidence="3">CGMCC 1.14988</strain>
    </source>
</reference>
<comment type="caution">
    <text evidence="3">The sequence shown here is derived from an EMBL/GenBank/DDBJ whole genome shotgun (WGS) entry which is preliminary data.</text>
</comment>
<dbReference type="Proteomes" id="UP000650511">
    <property type="component" value="Unassembled WGS sequence"/>
</dbReference>
<evidence type="ECO:0000313" key="4">
    <source>
        <dbReference type="Proteomes" id="UP000650511"/>
    </source>
</evidence>
<feature type="domain" description="ER-bound oxygenase mpaB/mpaB'/Rubber oxygenase catalytic" evidence="2">
    <location>
        <begin position="37"/>
        <end position="291"/>
    </location>
</feature>
<name>A0A8J3ETG8_9ACTN</name>
<dbReference type="GO" id="GO:0016491">
    <property type="term" value="F:oxidoreductase activity"/>
    <property type="evidence" value="ECO:0007669"/>
    <property type="project" value="InterPro"/>
</dbReference>
<dbReference type="RefSeq" id="WP_165403948.1">
    <property type="nucleotide sequence ID" value="NZ_BMHA01000004.1"/>
</dbReference>
<dbReference type="AlphaFoldDB" id="A0A8J3ETG8"/>
<dbReference type="EMBL" id="BMHA01000004">
    <property type="protein sequence ID" value="GGI05168.1"/>
    <property type="molecule type" value="Genomic_DNA"/>
</dbReference>
<dbReference type="PANTHER" id="PTHR36151">
    <property type="entry name" value="BLR2777 PROTEIN"/>
    <property type="match status" value="1"/>
</dbReference>
<evidence type="ECO:0000259" key="2">
    <source>
        <dbReference type="Pfam" id="PF09995"/>
    </source>
</evidence>
<gene>
    <name evidence="3" type="ORF">GCM10011354_12750</name>
</gene>
<dbReference type="PANTHER" id="PTHR36151:SF3">
    <property type="entry name" value="ER-BOUND OXYGENASE MPAB_MPAB'_RUBBER OXYGENASE CATALYTIC DOMAIN-CONTAINING PROTEIN"/>
    <property type="match status" value="1"/>
</dbReference>
<accession>A0A8J3ETG8</accession>
<proteinExistence type="predicted"/>
<protein>
    <recommendedName>
        <fullName evidence="2">ER-bound oxygenase mpaB/mpaB'/Rubber oxygenase catalytic domain-containing protein</fullName>
    </recommendedName>
</protein>
<dbReference type="Pfam" id="PF09995">
    <property type="entry name" value="MPAB_Lcp_cat"/>
    <property type="match status" value="1"/>
</dbReference>
<organism evidence="3 4">
    <name type="scientific">Egicoccus halophilus</name>
    <dbReference type="NCBI Taxonomy" id="1670830"/>
    <lineage>
        <taxon>Bacteria</taxon>
        <taxon>Bacillati</taxon>
        <taxon>Actinomycetota</taxon>
        <taxon>Nitriliruptoria</taxon>
        <taxon>Egicoccales</taxon>
        <taxon>Egicoccaceae</taxon>
        <taxon>Egicoccus</taxon>
    </lineage>
</organism>
<sequence>MRALVRWQLGRLFGPPPFDPATGAGDPGLCGPGSASWQVIGEPAAIAGGLRALLLQVAHPLAMAGVADHSAFRTDPLGRLHRTSAYVTASTFGSTPEALRVARQVRRVHPHVHGTAPDGRRYRADDPRLLTWVGIALTSSFLVADRAWSPRPLGPERRDAFVLQQSRIAALLDPAVDVDGLLADERAQAELRAGRVALPLLDDGVLPRTEDELDAALADFAPELGVNEQGRSALRFLRWPPLPASVRGAYLVLYAGAIGSLEPHERRALELDLPRTAARAAVLQARVALTALRAATGPSPSVEAATRRADGARGTGAPESDSVAS</sequence>
<feature type="region of interest" description="Disordered" evidence="1">
    <location>
        <begin position="297"/>
        <end position="325"/>
    </location>
</feature>
<keyword evidence="4" id="KW-1185">Reference proteome</keyword>
<evidence type="ECO:0000313" key="3">
    <source>
        <dbReference type="EMBL" id="GGI05168.1"/>
    </source>
</evidence>
<reference evidence="3" key="1">
    <citation type="journal article" date="2014" name="Int. J. Syst. Evol. Microbiol.">
        <title>Complete genome sequence of Corynebacterium casei LMG S-19264T (=DSM 44701T), isolated from a smear-ripened cheese.</title>
        <authorList>
            <consortium name="US DOE Joint Genome Institute (JGI-PGF)"/>
            <person name="Walter F."/>
            <person name="Albersmeier A."/>
            <person name="Kalinowski J."/>
            <person name="Ruckert C."/>
        </authorList>
    </citation>
    <scope>NUCLEOTIDE SEQUENCE</scope>
    <source>
        <strain evidence="3">CGMCC 1.14988</strain>
    </source>
</reference>